<dbReference type="InterPro" id="IPR029052">
    <property type="entry name" value="Metallo-depent_PP-like"/>
</dbReference>
<feature type="domain" description="Calcineurin-like phosphoesterase" evidence="2">
    <location>
        <begin position="136"/>
        <end position="347"/>
    </location>
</feature>
<gene>
    <name evidence="3" type="ORF">N0V83_009722</name>
</gene>
<dbReference type="PANTHER" id="PTHR42850">
    <property type="entry name" value="METALLOPHOSPHOESTERASE"/>
    <property type="match status" value="1"/>
</dbReference>
<keyword evidence="1" id="KW-1133">Transmembrane helix</keyword>
<accession>A0A9W8Y0S2</accession>
<dbReference type="EMBL" id="JAPEUY010000019">
    <property type="protein sequence ID" value="KAJ4363429.1"/>
    <property type="molecule type" value="Genomic_DNA"/>
</dbReference>
<evidence type="ECO:0000259" key="2">
    <source>
        <dbReference type="Pfam" id="PF00149"/>
    </source>
</evidence>
<protein>
    <recommendedName>
        <fullName evidence="2">Calcineurin-like phosphoesterase domain-containing protein</fullName>
    </recommendedName>
</protein>
<dbReference type="Gene3D" id="3.60.21.10">
    <property type="match status" value="1"/>
</dbReference>
<name>A0A9W8Y0S2_9PLEO</name>
<dbReference type="GO" id="GO:0000298">
    <property type="term" value="F:endopolyphosphatase activity"/>
    <property type="evidence" value="ECO:0007669"/>
    <property type="project" value="TreeGrafter"/>
</dbReference>
<dbReference type="AlphaFoldDB" id="A0A9W8Y0S2"/>
<evidence type="ECO:0000256" key="1">
    <source>
        <dbReference type="SAM" id="Phobius"/>
    </source>
</evidence>
<evidence type="ECO:0000313" key="3">
    <source>
        <dbReference type="EMBL" id="KAJ4363429.1"/>
    </source>
</evidence>
<reference evidence="3" key="1">
    <citation type="submission" date="2022-10" db="EMBL/GenBank/DDBJ databases">
        <title>Tapping the CABI collections for fungal endophytes: first genome assemblies for Collariella, Neodidymelliopsis, Ascochyta clinopodiicola, Didymella pomorum, Didymosphaeria variabile, Neocosmospora piperis and Neocucurbitaria cava.</title>
        <authorList>
            <person name="Hill R."/>
        </authorList>
    </citation>
    <scope>NUCLEOTIDE SEQUENCE</scope>
    <source>
        <strain evidence="3">IMI 356814</strain>
    </source>
</reference>
<dbReference type="InterPro" id="IPR050126">
    <property type="entry name" value="Ap4A_hydrolase"/>
</dbReference>
<dbReference type="GO" id="GO:0016791">
    <property type="term" value="F:phosphatase activity"/>
    <property type="evidence" value="ECO:0007669"/>
    <property type="project" value="TreeGrafter"/>
</dbReference>
<keyword evidence="1" id="KW-0472">Membrane</keyword>
<keyword evidence="4" id="KW-1185">Reference proteome</keyword>
<evidence type="ECO:0000313" key="4">
    <source>
        <dbReference type="Proteomes" id="UP001140560"/>
    </source>
</evidence>
<dbReference type="CDD" id="cd00144">
    <property type="entry name" value="MPP_PPP_family"/>
    <property type="match status" value="1"/>
</dbReference>
<dbReference type="OrthoDB" id="10267127at2759"/>
<dbReference type="SUPFAM" id="SSF56300">
    <property type="entry name" value="Metallo-dependent phosphatases"/>
    <property type="match status" value="1"/>
</dbReference>
<sequence>MTYRDHPHTQSRPPPLIDLIPDNRYDLDVSDEEDSFYGRDDDFLINPKWQAAVTRTTDRIPRRIKRYSLVYLAIAFIGLVSWWTYFGPRHAAYKQELRDMDNTPAMSYGNNMRPEFKDMIQVRDMDEQHLPKKHSRLVFVGDVHGCREELEDLLKKVDFDHKHDHLVLTGDMIAKGPDSPGVIQLAQKLGASCVRGNWEDKLLLSIAEAESPHPKKSSSDSDIAVTPDFHDSTALSHGDPKLRRLAKKFHKRDISYLRQCPVILRVGHVPNLGTLVAVHAGLVPDVPLERQDPFHAMNMRTIDLKTRIPSSKHDGALPTLTPWERFWNHRQEKLPERERTTVVYGHNRKRGLNIQKYTKGLDTGCVSGGRLTALVVDKKGEIELVHVDCRREKGYDED</sequence>
<dbReference type="GO" id="GO:0005737">
    <property type="term" value="C:cytoplasm"/>
    <property type="evidence" value="ECO:0007669"/>
    <property type="project" value="TreeGrafter"/>
</dbReference>
<dbReference type="Proteomes" id="UP001140560">
    <property type="component" value="Unassembled WGS sequence"/>
</dbReference>
<proteinExistence type="predicted"/>
<dbReference type="PANTHER" id="PTHR42850:SF4">
    <property type="entry name" value="ZINC-DEPENDENT ENDOPOLYPHOSPHATASE"/>
    <property type="match status" value="1"/>
</dbReference>
<keyword evidence="1" id="KW-0812">Transmembrane</keyword>
<organism evidence="3 4">
    <name type="scientific">Neocucurbitaria cava</name>
    <dbReference type="NCBI Taxonomy" id="798079"/>
    <lineage>
        <taxon>Eukaryota</taxon>
        <taxon>Fungi</taxon>
        <taxon>Dikarya</taxon>
        <taxon>Ascomycota</taxon>
        <taxon>Pezizomycotina</taxon>
        <taxon>Dothideomycetes</taxon>
        <taxon>Pleosporomycetidae</taxon>
        <taxon>Pleosporales</taxon>
        <taxon>Pleosporineae</taxon>
        <taxon>Cucurbitariaceae</taxon>
        <taxon>Neocucurbitaria</taxon>
    </lineage>
</organism>
<comment type="caution">
    <text evidence="3">The sequence shown here is derived from an EMBL/GenBank/DDBJ whole genome shotgun (WGS) entry which is preliminary data.</text>
</comment>
<dbReference type="InterPro" id="IPR004843">
    <property type="entry name" value="Calcineurin-like_PHP"/>
</dbReference>
<feature type="transmembrane region" description="Helical" evidence="1">
    <location>
        <begin position="69"/>
        <end position="86"/>
    </location>
</feature>
<dbReference type="Pfam" id="PF00149">
    <property type="entry name" value="Metallophos"/>
    <property type="match status" value="1"/>
</dbReference>
<dbReference type="GO" id="GO:0006798">
    <property type="term" value="P:polyphosphate catabolic process"/>
    <property type="evidence" value="ECO:0007669"/>
    <property type="project" value="TreeGrafter"/>
</dbReference>